<dbReference type="GO" id="GO:0004386">
    <property type="term" value="F:helicase activity"/>
    <property type="evidence" value="ECO:0007669"/>
    <property type="project" value="UniProtKB-KW"/>
</dbReference>
<reference evidence="3" key="1">
    <citation type="journal article" date="2014" name="Genome Biol. Evol.">
        <title>Pangenome evidence for extensive interdomain horizontal transfer affecting lineage core and shell genes in uncultured planktonic thaumarchaeota and euryarchaeota.</title>
        <authorList>
            <person name="Deschamps P."/>
            <person name="Zivanovic Y."/>
            <person name="Moreira D."/>
            <person name="Rodriguez-Valera F."/>
            <person name="Lopez-Garcia P."/>
        </authorList>
    </citation>
    <scope>NUCLEOTIDE SEQUENCE</scope>
</reference>
<dbReference type="PANTHER" id="PTHR10887:SF495">
    <property type="entry name" value="HELICASE SENATAXIN ISOFORM X1-RELATED"/>
    <property type="match status" value="1"/>
</dbReference>
<dbReference type="PANTHER" id="PTHR10887">
    <property type="entry name" value="DNA2/NAM7 HELICASE FAMILY"/>
    <property type="match status" value="1"/>
</dbReference>
<dbReference type="InterPro" id="IPR047187">
    <property type="entry name" value="SF1_C_Upf1"/>
</dbReference>
<dbReference type="CDD" id="cd18808">
    <property type="entry name" value="SF1_C_Upf1"/>
    <property type="match status" value="1"/>
</dbReference>
<evidence type="ECO:0000259" key="2">
    <source>
        <dbReference type="Pfam" id="PF13087"/>
    </source>
</evidence>
<keyword evidence="3" id="KW-0067">ATP-binding</keyword>
<keyword evidence="3" id="KW-0547">Nucleotide-binding</keyword>
<dbReference type="InterPro" id="IPR045055">
    <property type="entry name" value="DNA2/NAM7-like"/>
</dbReference>
<proteinExistence type="predicted"/>
<keyword evidence="3" id="KW-0378">Hydrolase</keyword>
<dbReference type="InterPro" id="IPR027417">
    <property type="entry name" value="P-loop_NTPase"/>
</dbReference>
<dbReference type="InterPro" id="IPR041679">
    <property type="entry name" value="DNA2/NAM7-like_C"/>
</dbReference>
<dbReference type="Pfam" id="PF13087">
    <property type="entry name" value="AAA_12"/>
    <property type="match status" value="1"/>
</dbReference>
<dbReference type="Pfam" id="PF13086">
    <property type="entry name" value="AAA_11"/>
    <property type="match status" value="2"/>
</dbReference>
<dbReference type="AlphaFoldDB" id="A0A075H0P5"/>
<feature type="domain" description="DNA2/NAM7 helicase helicase" evidence="1">
    <location>
        <begin position="532"/>
        <end position="611"/>
    </location>
</feature>
<feature type="domain" description="DNA2/NAM7 helicase helicase" evidence="1">
    <location>
        <begin position="410"/>
        <end position="513"/>
    </location>
</feature>
<evidence type="ECO:0000259" key="1">
    <source>
        <dbReference type="Pfam" id="PF13086"/>
    </source>
</evidence>
<keyword evidence="3" id="KW-0347">Helicase</keyword>
<dbReference type="SUPFAM" id="SSF52540">
    <property type="entry name" value="P-loop containing nucleoside triphosphate hydrolases"/>
    <property type="match status" value="2"/>
</dbReference>
<name>A0A075H0P5_9EURY</name>
<dbReference type="InterPro" id="IPR041677">
    <property type="entry name" value="DNA2/NAM7_AAA_11"/>
</dbReference>
<accession>A0A075H0P5</accession>
<evidence type="ECO:0000313" key="3">
    <source>
        <dbReference type="EMBL" id="AIF08107.1"/>
    </source>
</evidence>
<dbReference type="Gene3D" id="3.40.50.300">
    <property type="entry name" value="P-loop containing nucleotide triphosphate hydrolases"/>
    <property type="match status" value="2"/>
</dbReference>
<sequence>MSESGASEQRNRGFFNRVWRLLHFGHLSEGDSHVRGMMVAYSQGLRPYGDHLWNGISARRNRNQKTKFSWTSVEPSSIPRMVDLQAMVWNIRFERQARIQQYCIDWPLSASQKSATLYDRDSKQYFEVRCHQDEDGLIIIDSEENLVLRTSLLLEGLPVSIQSQSVMDHNPIIAWNGTECQMFDVNAIPNTEFVEATLSLSSSENPTEDNWQMDGQPFTPISITQWKPKSSHSLYNGSNLIVDEWMGGSRVLTDTHIGEDSVILKTEQGHPIQATTVEQEGFWVRLEANLSGDEMYNPLDEVFTNFEIKSLRDGREEIRILRKRGDLRMVSLSQLPEGRTLDLNVRTSDLRIQHKACQRLRNAPLTHHIPLMRLVTRVDKKWDAWPDCKPSNIQIDKWYTRVGGDGEGSEDQRNFVRKAMASPDFAFLEGPPGSGKTETIGELILQILAANPESKILLCGSTQASIDNVLSRFSEHELIQALRVVNSRRWESFPDDHHQMVYDHSIHRLVEPEQVQELKQSLGPYGEGLSDADLSTMVLNRSNLVAATIEGVANHPSIKNALNDEFTPPKAVFDYLIIDEASKTTFTQFLVPAIFCRKWVLVGDVAQLPPFSNDKDISGILNRLEEERGDALRRACQIIAQVDDDWHLQKHPRIFIEDGRVIEELLLELSEHSDSEEGLNVKWGLVGNASKNILEEKLVFINSQSLSSTNEDAIGTARLRLTGCDIVIIERDAFDDHLFTLVAPTTHLHPTMVGKESHFDDSESLAFKFHMPPSRYMRRIKMVQRMKRESYEHTSGVFNARRGLVRSDTDTWGERIAWRLQRIYELQTSKNVQLREKYFREVMALLPRQASECSECKGKGVWVNRRNEEENECLACRGNGKSPRWSRSVEEIRNFSLPSILESLQYGYAGRDAAAELSLAPRFPNTLSNGFSDRAKSTRFQSIPYQHRMHPSISAFPRDNFYSEDSDGSKLRDAMTTLSRRGDFSLIQGENRRLWFDVKSEWKFGANKPEVKQVKSLLIDTLSWFEMNSMDEASLAILAPFNNQSDALREMMDGVLKNQGGKGMRGTRGTLRFGNRRLTLFCSTVDKFQGQEADVVILSLRTVGRIGKFDSPNRVNVALTRARECLLIVGHHKTYLQSSQRSERVDRMLQSLAQETSLGVSASGQWRVAQ</sequence>
<feature type="domain" description="DNA2/NAM7 helicase-like C-terminal" evidence="2">
    <location>
        <begin position="939"/>
        <end position="1132"/>
    </location>
</feature>
<organism evidence="3">
    <name type="scientific">uncultured marine group II/III euryarchaeote KM3_26_H05</name>
    <dbReference type="NCBI Taxonomy" id="1456427"/>
    <lineage>
        <taxon>Archaea</taxon>
        <taxon>Methanobacteriati</taxon>
        <taxon>Methanobacteriota</taxon>
        <taxon>environmental samples</taxon>
    </lineage>
</organism>
<protein>
    <submittedName>
        <fullName evidence="3">Superfamily I DNA/RNA helicase</fullName>
    </submittedName>
</protein>
<dbReference type="EMBL" id="KF900821">
    <property type="protein sequence ID" value="AIF08107.1"/>
    <property type="molecule type" value="Genomic_DNA"/>
</dbReference>